<evidence type="ECO:0000313" key="5">
    <source>
        <dbReference type="Proteomes" id="UP000541610"/>
    </source>
</evidence>
<dbReference type="InterPro" id="IPR002083">
    <property type="entry name" value="MATH/TRAF_dom"/>
</dbReference>
<evidence type="ECO:0000313" key="4">
    <source>
        <dbReference type="EMBL" id="KAF4690094.1"/>
    </source>
</evidence>
<proteinExistence type="predicted"/>
<feature type="domain" description="MATH" evidence="3">
    <location>
        <begin position="31"/>
        <end position="160"/>
    </location>
</feature>
<name>A0A7J6P1S1_PEROL</name>
<dbReference type="Gene3D" id="2.60.210.10">
    <property type="entry name" value="Apoptosis, Tumor Necrosis Factor Receptor Associated Protein 2, Chain A"/>
    <property type="match status" value="3"/>
</dbReference>
<organism evidence="4 5">
    <name type="scientific">Perkinsus olseni</name>
    <name type="common">Perkinsus atlanticus</name>
    <dbReference type="NCBI Taxonomy" id="32597"/>
    <lineage>
        <taxon>Eukaryota</taxon>
        <taxon>Sar</taxon>
        <taxon>Alveolata</taxon>
        <taxon>Perkinsozoa</taxon>
        <taxon>Perkinsea</taxon>
        <taxon>Perkinsida</taxon>
        <taxon>Perkinsidae</taxon>
        <taxon>Perkinsus</taxon>
    </lineage>
</organism>
<feature type="region of interest" description="Disordered" evidence="2">
    <location>
        <begin position="552"/>
        <end position="591"/>
    </location>
</feature>
<sequence length="591" mass="66085">MPAAVKSPSGNQGRPDKEVEPKNGANGDPKVSELVFRINDITKFKVGESIRSPSKLIELFNYQLEVYPMGQVDNSLSAYVWAIPTSGVSARVAYENVVMQISLVNHRNEEQSMTRRSNGRSYDMDSPSWGWRKLLDKVLRKAENPDFFDDRGGIVIKARVDLTNARFTLTSPPIVPPGPSEQEVRIEDVTDHKRGEDMKFKPHFLASSFSPCCIGNMRSTTALQFATVLFGARMAVPPTRSRVTSQQMAACREVLALNNAASRNVKASELVFRVDDTKYKVGEFVRSSTKQCGSFHHRLLVFPKGREKEGLDVFLERVSPDGIAGQAHPCVAFDISVVNHRDEEQTITRVDVKCFGKNEDFGWRDIFRGLESSERKDYKNVKGEIVIRARVYSIDPEELVEILKLASCPAQHVAAGSEEREIKIEDVADFQKGEVVRPKPVWMNNHRIQVAAYPGGHPDHPHGQEGLAVYVHLLGSNGDVVPNESLKFKITVVNHRRFVNSVSWSGAVEFGDEGDDSWGPNRLLSIEDLRNNGMGWLDEKGTLILRISAKPTDEGRDPLSFVKTQKRSTKRKIPDSEDSPRGSSKKVKSDN</sequence>
<evidence type="ECO:0000256" key="1">
    <source>
        <dbReference type="ARBA" id="ARBA00023054"/>
    </source>
</evidence>
<feature type="region of interest" description="Disordered" evidence="2">
    <location>
        <begin position="1"/>
        <end position="29"/>
    </location>
</feature>
<accession>A0A7J6P1S1</accession>
<evidence type="ECO:0000259" key="3">
    <source>
        <dbReference type="PROSITE" id="PS50144"/>
    </source>
</evidence>
<dbReference type="InterPro" id="IPR008974">
    <property type="entry name" value="TRAF-like"/>
</dbReference>
<dbReference type="InterPro" id="IPR050804">
    <property type="entry name" value="MCC"/>
</dbReference>
<dbReference type="PROSITE" id="PS50144">
    <property type="entry name" value="MATH"/>
    <property type="match status" value="1"/>
</dbReference>
<dbReference type="SUPFAM" id="SSF49599">
    <property type="entry name" value="TRAF domain-like"/>
    <property type="match status" value="3"/>
</dbReference>
<reference evidence="4 5" key="1">
    <citation type="submission" date="2020-04" db="EMBL/GenBank/DDBJ databases">
        <title>Perkinsus olseni comparative genomics.</title>
        <authorList>
            <person name="Bogema D.R."/>
        </authorList>
    </citation>
    <scope>NUCLEOTIDE SEQUENCE [LARGE SCALE GENOMIC DNA]</scope>
    <source>
        <strain evidence="4">00978-12</strain>
    </source>
</reference>
<dbReference type="Proteomes" id="UP000541610">
    <property type="component" value="Unassembled WGS sequence"/>
</dbReference>
<keyword evidence="1" id="KW-0175">Coiled coil</keyword>
<dbReference type="AlphaFoldDB" id="A0A7J6P1S1"/>
<dbReference type="PANTHER" id="PTHR46236:SF38">
    <property type="entry name" value="MATH DOMAIN-CONTAINING PROTEIN"/>
    <property type="match status" value="1"/>
</dbReference>
<dbReference type="EMBL" id="JABANP010000107">
    <property type="protein sequence ID" value="KAF4690094.1"/>
    <property type="molecule type" value="Genomic_DNA"/>
</dbReference>
<gene>
    <name evidence="4" type="ORF">FOZ60_000662</name>
</gene>
<protein>
    <recommendedName>
        <fullName evidence="3">MATH domain-containing protein</fullName>
    </recommendedName>
</protein>
<evidence type="ECO:0000256" key="2">
    <source>
        <dbReference type="SAM" id="MobiDB-lite"/>
    </source>
</evidence>
<dbReference type="OrthoDB" id="10424878at2759"/>
<dbReference type="PANTHER" id="PTHR46236">
    <property type="entry name" value="TRAF-LIKE SUPERFAMILY PROTEIN"/>
    <property type="match status" value="1"/>
</dbReference>
<comment type="caution">
    <text evidence="4">The sequence shown here is derived from an EMBL/GenBank/DDBJ whole genome shotgun (WGS) entry which is preliminary data.</text>
</comment>
<dbReference type="CDD" id="cd00121">
    <property type="entry name" value="MATH"/>
    <property type="match status" value="2"/>
</dbReference>